<reference evidence="2 3" key="1">
    <citation type="journal article" date="2016" name="Mol. Biol. Evol.">
        <title>Comparative Genomics of Early-Diverging Mushroom-Forming Fungi Provides Insights into the Origins of Lignocellulose Decay Capabilities.</title>
        <authorList>
            <person name="Nagy L.G."/>
            <person name="Riley R."/>
            <person name="Tritt A."/>
            <person name="Adam C."/>
            <person name="Daum C."/>
            <person name="Floudas D."/>
            <person name="Sun H."/>
            <person name="Yadav J.S."/>
            <person name="Pangilinan J."/>
            <person name="Larsson K.H."/>
            <person name="Matsuura K."/>
            <person name="Barry K."/>
            <person name="Labutti K."/>
            <person name="Kuo R."/>
            <person name="Ohm R.A."/>
            <person name="Bhattacharya S.S."/>
            <person name="Shirouzu T."/>
            <person name="Yoshinaga Y."/>
            <person name="Martin F.M."/>
            <person name="Grigoriev I.V."/>
            <person name="Hibbett D.S."/>
        </authorList>
    </citation>
    <scope>NUCLEOTIDE SEQUENCE [LARGE SCALE GENOMIC DNA]</scope>
    <source>
        <strain evidence="2 3">HHB9708</strain>
    </source>
</reference>
<sequence>MSNEIAIPTTKIKYRNPIEHLAFWQVLGHPGEFPFPDGVRHALVIDCGDMEALSSKDDEFLTKIRRFVQDQDSHDVDLIRIRGTHPGDLPNESTWKALDGLRPRHLELLAGLDESADITPLDSLETPWPLESLCIVDVCQDLVTKHLWSVSRLTLYYMCRTSLILPEDYIIKGPSALLHFTCIGNDAYPMLTQWRNTDMSSIIDNLESLRLESSSGMDFGRYTYPEFVQFLHNCIALKSLDLVLSQSLTVSASLSEEPEQDEHYRNLDRYLIDLPKYLPPSLVQLKIRSIADSAQYIGVWLDCARNPDWLPRLQSVSLRYDLPVRDPDQGEKPPLSPSRSEGTELLEDFYQALALRNPSVERIISS</sequence>
<dbReference type="EMBL" id="KV419398">
    <property type="protein sequence ID" value="KZS96907.1"/>
    <property type="molecule type" value="Genomic_DNA"/>
</dbReference>
<evidence type="ECO:0008006" key="4">
    <source>
        <dbReference type="Google" id="ProtNLM"/>
    </source>
</evidence>
<dbReference type="AlphaFoldDB" id="A0A164YH59"/>
<name>A0A164YH59_9AGAM</name>
<dbReference type="OrthoDB" id="3267648at2759"/>
<keyword evidence="3" id="KW-1185">Reference proteome</keyword>
<evidence type="ECO:0000313" key="2">
    <source>
        <dbReference type="EMBL" id="KZS96907.1"/>
    </source>
</evidence>
<evidence type="ECO:0000313" key="3">
    <source>
        <dbReference type="Proteomes" id="UP000076722"/>
    </source>
</evidence>
<gene>
    <name evidence="2" type="ORF">SISNIDRAFT_463641</name>
</gene>
<proteinExistence type="predicted"/>
<evidence type="ECO:0000256" key="1">
    <source>
        <dbReference type="SAM" id="MobiDB-lite"/>
    </source>
</evidence>
<feature type="region of interest" description="Disordered" evidence="1">
    <location>
        <begin position="323"/>
        <end position="342"/>
    </location>
</feature>
<accession>A0A164YH59</accession>
<dbReference type="Proteomes" id="UP000076722">
    <property type="component" value="Unassembled WGS sequence"/>
</dbReference>
<organism evidence="2 3">
    <name type="scientific">Sistotremastrum niveocremeum HHB9708</name>
    <dbReference type="NCBI Taxonomy" id="1314777"/>
    <lineage>
        <taxon>Eukaryota</taxon>
        <taxon>Fungi</taxon>
        <taxon>Dikarya</taxon>
        <taxon>Basidiomycota</taxon>
        <taxon>Agaricomycotina</taxon>
        <taxon>Agaricomycetes</taxon>
        <taxon>Sistotremastrales</taxon>
        <taxon>Sistotremastraceae</taxon>
        <taxon>Sertulicium</taxon>
        <taxon>Sertulicium niveocremeum</taxon>
    </lineage>
</organism>
<protein>
    <recommendedName>
        <fullName evidence="4">F-box domain-containing protein</fullName>
    </recommendedName>
</protein>